<dbReference type="AlphaFoldDB" id="A0A8S1KG08"/>
<feature type="signal peptide" evidence="2">
    <location>
        <begin position="1"/>
        <end position="16"/>
    </location>
</feature>
<reference evidence="3" key="1">
    <citation type="submission" date="2021-01" db="EMBL/GenBank/DDBJ databases">
        <authorList>
            <consortium name="Genoscope - CEA"/>
            <person name="William W."/>
        </authorList>
    </citation>
    <scope>NUCLEOTIDE SEQUENCE</scope>
</reference>
<comment type="caution">
    <text evidence="3">The sequence shown here is derived from an EMBL/GenBank/DDBJ whole genome shotgun (WGS) entry which is preliminary data.</text>
</comment>
<feature type="transmembrane region" description="Helical" evidence="1">
    <location>
        <begin position="248"/>
        <end position="268"/>
    </location>
</feature>
<protein>
    <submittedName>
        <fullName evidence="3">Uncharacterized protein</fullName>
    </submittedName>
</protein>
<organism evidence="3 4">
    <name type="scientific">Paramecium primaurelia</name>
    <dbReference type="NCBI Taxonomy" id="5886"/>
    <lineage>
        <taxon>Eukaryota</taxon>
        <taxon>Sar</taxon>
        <taxon>Alveolata</taxon>
        <taxon>Ciliophora</taxon>
        <taxon>Intramacronucleata</taxon>
        <taxon>Oligohymenophorea</taxon>
        <taxon>Peniculida</taxon>
        <taxon>Parameciidae</taxon>
        <taxon>Paramecium</taxon>
    </lineage>
</organism>
<keyword evidence="1" id="KW-0812">Transmembrane</keyword>
<evidence type="ECO:0000313" key="4">
    <source>
        <dbReference type="Proteomes" id="UP000688137"/>
    </source>
</evidence>
<keyword evidence="4" id="KW-1185">Reference proteome</keyword>
<evidence type="ECO:0000256" key="2">
    <source>
        <dbReference type="SAM" id="SignalP"/>
    </source>
</evidence>
<dbReference type="OMA" id="NYVKNDQ"/>
<sequence length="276" mass="30990">MKFTILFVILIAFSNAQEDSPGTSAPMQLEVEQLDNTNEREENAGIFQGKELKKGMGPMDQFFLKDLFETITSAFDDFADNPNDSTFLQSNQQSQQINESDESVIQFESPVLGLFNPLFSIFSTEGDSDFVEIETISINGQTQTKVTKTSTRNGIITTTTEITTETPIQEFNSDQTNKLSDDFQLFESPITDDVLNKSEIIQQQEETEQITQVNLDNLDSIQELHLIQDNYVKNDQQVNLPLQEDNNLALRITIVCGLSLAAVIGFSIKKCAFKTK</sequence>
<accession>A0A8S1KG08</accession>
<feature type="chain" id="PRO_5035909370" evidence="2">
    <location>
        <begin position="17"/>
        <end position="276"/>
    </location>
</feature>
<name>A0A8S1KG08_PARPR</name>
<gene>
    <name evidence="3" type="ORF">PPRIM_AZ9-3.1.T0190385</name>
</gene>
<dbReference type="Proteomes" id="UP000688137">
    <property type="component" value="Unassembled WGS sequence"/>
</dbReference>
<dbReference type="EMBL" id="CAJJDM010000016">
    <property type="protein sequence ID" value="CAD8052775.1"/>
    <property type="molecule type" value="Genomic_DNA"/>
</dbReference>
<keyword evidence="1" id="KW-0472">Membrane</keyword>
<keyword evidence="1" id="KW-1133">Transmembrane helix</keyword>
<keyword evidence="2" id="KW-0732">Signal</keyword>
<evidence type="ECO:0000256" key="1">
    <source>
        <dbReference type="SAM" id="Phobius"/>
    </source>
</evidence>
<proteinExistence type="predicted"/>
<evidence type="ECO:0000313" key="3">
    <source>
        <dbReference type="EMBL" id="CAD8052775.1"/>
    </source>
</evidence>